<evidence type="ECO:0000256" key="2">
    <source>
        <dbReference type="ARBA" id="ARBA00022722"/>
    </source>
</evidence>
<dbReference type="InterPro" id="IPR042173">
    <property type="entry name" value="RNase_J_2"/>
</dbReference>
<evidence type="ECO:0000256" key="5">
    <source>
        <dbReference type="ARBA" id="ARBA00022801"/>
    </source>
</evidence>
<dbReference type="EMBL" id="QHCV01000021">
    <property type="protein sequence ID" value="RAV32464.1"/>
    <property type="molecule type" value="Genomic_DNA"/>
</dbReference>
<dbReference type="GO" id="GO:0008270">
    <property type="term" value="F:zinc ion binding"/>
    <property type="evidence" value="ECO:0007669"/>
    <property type="project" value="InterPro"/>
</dbReference>
<evidence type="ECO:0000256" key="7">
    <source>
        <dbReference type="ARBA" id="ARBA00022839"/>
    </source>
</evidence>
<comment type="subcellular location">
    <subcellularLocation>
        <location evidence="9">Cytoplasm</location>
    </subcellularLocation>
</comment>
<evidence type="ECO:0000256" key="3">
    <source>
        <dbReference type="ARBA" id="ARBA00022723"/>
    </source>
</evidence>
<dbReference type="InterPro" id="IPR036866">
    <property type="entry name" value="RibonucZ/Hydroxyglut_hydro"/>
</dbReference>
<evidence type="ECO:0000313" key="13">
    <source>
        <dbReference type="Proteomes" id="UP000251577"/>
    </source>
</evidence>
<dbReference type="SUPFAM" id="SSF56281">
    <property type="entry name" value="Metallo-hydrolase/oxidoreductase"/>
    <property type="match status" value="1"/>
</dbReference>
<dbReference type="Pfam" id="PF17770">
    <property type="entry name" value="RNase_J_C"/>
    <property type="match status" value="1"/>
</dbReference>
<dbReference type="Gene3D" id="3.10.20.580">
    <property type="match status" value="1"/>
</dbReference>
<feature type="region of interest" description="Disordered" evidence="10">
    <location>
        <begin position="1"/>
        <end position="200"/>
    </location>
</feature>
<keyword evidence="7 9" id="KW-0269">Exonuclease</keyword>
<dbReference type="NCBIfam" id="TIGR00649">
    <property type="entry name" value="MG423"/>
    <property type="match status" value="1"/>
</dbReference>
<evidence type="ECO:0000256" key="9">
    <source>
        <dbReference type="HAMAP-Rule" id="MF_01491"/>
    </source>
</evidence>
<organism evidence="12 13">
    <name type="scientific">Corynebacterium heidelbergense</name>
    <dbReference type="NCBI Taxonomy" id="2055947"/>
    <lineage>
        <taxon>Bacteria</taxon>
        <taxon>Bacillati</taxon>
        <taxon>Actinomycetota</taxon>
        <taxon>Actinomycetes</taxon>
        <taxon>Mycobacteriales</taxon>
        <taxon>Corynebacteriaceae</taxon>
        <taxon>Corynebacterium</taxon>
    </lineage>
</organism>
<reference evidence="12 13" key="1">
    <citation type="journal article" date="2018" name="Syst. Appl. Microbiol.">
        <title>Corynebacterium heidelbergense sp. nov., isolated from the preen glands of Egyptian geese (Alopochen aegyptiacus).</title>
        <authorList>
            <person name="Braun M.S."/>
            <person name="Wang E."/>
            <person name="Zimmermann S."/>
            <person name="Wink M."/>
        </authorList>
    </citation>
    <scope>NUCLEOTIDE SEQUENCE [LARGE SCALE GENOMIC DNA]</scope>
    <source>
        <strain evidence="12 13">647</strain>
    </source>
</reference>
<feature type="binding site" evidence="9">
    <location>
        <begin position="557"/>
        <end position="561"/>
    </location>
    <ligand>
        <name>substrate</name>
    </ligand>
</feature>
<dbReference type="SMART" id="SM00849">
    <property type="entry name" value="Lactamase_B"/>
    <property type="match status" value="1"/>
</dbReference>
<accession>A0A364V780</accession>
<dbReference type="RefSeq" id="WP_113630383.1">
    <property type="nucleotide sequence ID" value="NZ_QHCV01000021.1"/>
</dbReference>
<evidence type="ECO:0000259" key="11">
    <source>
        <dbReference type="SMART" id="SM00849"/>
    </source>
</evidence>
<dbReference type="EC" id="3.1.-.-" evidence="9"/>
<dbReference type="Proteomes" id="UP000251577">
    <property type="component" value="Unassembled WGS sequence"/>
</dbReference>
<feature type="compositionally biased region" description="Low complexity" evidence="10">
    <location>
        <begin position="127"/>
        <end position="143"/>
    </location>
</feature>
<comment type="function">
    <text evidence="9">An RNase that has 5'-3' exonuclease and possibly endonuclease activity. Involved in maturation of rRNA and in some organisms also mRNA maturation and/or decay.</text>
</comment>
<evidence type="ECO:0000256" key="6">
    <source>
        <dbReference type="ARBA" id="ARBA00022833"/>
    </source>
</evidence>
<dbReference type="InterPro" id="IPR001587">
    <property type="entry name" value="RNase_J_CS"/>
</dbReference>
<dbReference type="PANTHER" id="PTHR43694:SF1">
    <property type="entry name" value="RIBONUCLEASE J"/>
    <property type="match status" value="1"/>
</dbReference>
<dbReference type="GO" id="GO:0005737">
    <property type="term" value="C:cytoplasm"/>
    <property type="evidence" value="ECO:0007669"/>
    <property type="project" value="UniProtKB-SubCell"/>
</dbReference>
<evidence type="ECO:0000256" key="8">
    <source>
        <dbReference type="ARBA" id="ARBA00022884"/>
    </source>
</evidence>
<dbReference type="Pfam" id="PF22505">
    <property type="entry name" value="RNase_J_b_CASP"/>
    <property type="match status" value="1"/>
</dbReference>
<keyword evidence="8 9" id="KW-0694">RNA-binding</keyword>
<evidence type="ECO:0000313" key="12">
    <source>
        <dbReference type="EMBL" id="RAV32464.1"/>
    </source>
</evidence>
<dbReference type="InterPro" id="IPR055132">
    <property type="entry name" value="RNase_J_b_CASP"/>
</dbReference>
<dbReference type="GO" id="GO:0004521">
    <property type="term" value="F:RNA endonuclease activity"/>
    <property type="evidence" value="ECO:0007669"/>
    <property type="project" value="UniProtKB-UniRule"/>
</dbReference>
<dbReference type="Pfam" id="PF00753">
    <property type="entry name" value="Lactamase_B"/>
    <property type="match status" value="1"/>
</dbReference>
<dbReference type="InterPro" id="IPR004613">
    <property type="entry name" value="RNase_J"/>
</dbReference>
<keyword evidence="4 9" id="KW-0255">Endonuclease</keyword>
<keyword evidence="9" id="KW-0698">rRNA processing</keyword>
<evidence type="ECO:0000256" key="4">
    <source>
        <dbReference type="ARBA" id="ARBA00022759"/>
    </source>
</evidence>
<keyword evidence="13" id="KW-1185">Reference proteome</keyword>
<sequence length="763" mass="81530">MTEQRSRGRKVTRQAAPPSAETTQEADNKDADSARARAQAAVEGAQGSDSAQQPTQAAPANAAAATTFDDGSAAGAPADSDTTSGNGSQGDNAKGSSRNRSRRSRGRGRGGDRNANRGGEDSSSESNRGGQRNGNNRGGNNNNGNGGNGNGGNNNGRGGRGGRNNRGDRGDRNQRKGPLKSMQGADLTKRLPSPPSAPKNGLRVVALGGISEIGRNMTVFEYNGRLLIIDCGVLFPSSGEPGVDLILPDFSYLEGKWDKVEALVVTHGHEDHIGAIPWMLKQRADIPIIASRFTCALIEAKTQEHRQRPKLIEVNEESHLTRGPFDLRFFAVNHSIPDCLGIALKTGAGLVVHTGDIKLDQTPLDGRPTDLPALSRFGDEGVDLFLCDSTNAATPGFSGSEADIAPTLNRLVRDAKQRVIIASFASNVYRVQSAVNAAVAAGRKVAFTGRSMIRNMEIAERMGYLTAPRGTFVSMDEAGKMAPHKVVLITTGTQGEPMAALSRMARREHRQITVRNGDVIILSSSLVPGNEEAVFGVINMLSQIGATVVTGRDAKVHTSGHGLAGELLFLYNAARPRNAMPVHGEWRHLRANKELAISAGVNPENIPLAQNGVVVDLVDGQARVVGQFPVGNLYVDGVRMGDIDDEVLEDRTAMADGGLIAVSVVIDNRSGRPLESPQIQAKGFSDDARDMLTELRELVDNIMMDLAGEGENDPYRMAQAIRRRVGKHIADKWKRKPLVVPTVIPMTSEIVEELDEVESRPAL</sequence>
<dbReference type="Gene3D" id="3.40.50.10710">
    <property type="entry name" value="Metallo-hydrolase/oxidoreductase"/>
    <property type="match status" value="1"/>
</dbReference>
<comment type="caution">
    <text evidence="12">The sequence shown here is derived from an EMBL/GenBank/DDBJ whole genome shotgun (WGS) entry which is preliminary data.</text>
</comment>
<dbReference type="InterPro" id="IPR041636">
    <property type="entry name" value="RNase_J_C"/>
</dbReference>
<dbReference type="CDD" id="cd07714">
    <property type="entry name" value="RNaseJ_MBL-fold"/>
    <property type="match status" value="1"/>
</dbReference>
<dbReference type="Gene3D" id="3.60.15.10">
    <property type="entry name" value="Ribonuclease Z/Hydroxyacylglutathione hydrolase-like"/>
    <property type="match status" value="1"/>
</dbReference>
<feature type="compositionally biased region" description="Gly residues" evidence="10">
    <location>
        <begin position="144"/>
        <end position="164"/>
    </location>
</feature>
<dbReference type="HAMAP" id="MF_01491">
    <property type="entry name" value="RNase_J_bact"/>
    <property type="match status" value="1"/>
</dbReference>
<proteinExistence type="inferred from homology"/>
<comment type="subunit">
    <text evidence="9">Homodimer, may be a subunit of the RNA degradosome.</text>
</comment>
<feature type="compositionally biased region" description="Basic and acidic residues" evidence="10">
    <location>
        <begin position="26"/>
        <end position="35"/>
    </location>
</feature>
<keyword evidence="1 9" id="KW-0963">Cytoplasm</keyword>
<feature type="compositionally biased region" description="Basic and acidic residues" evidence="10">
    <location>
        <begin position="165"/>
        <end position="174"/>
    </location>
</feature>
<keyword evidence="5 9" id="KW-0378">Hydrolase</keyword>
<keyword evidence="3" id="KW-0479">Metal-binding</keyword>
<feature type="compositionally biased region" description="Polar residues" evidence="10">
    <location>
        <begin position="82"/>
        <end position="91"/>
    </location>
</feature>
<dbReference type="InterPro" id="IPR030854">
    <property type="entry name" value="RNase_J_bac"/>
</dbReference>
<feature type="domain" description="Metallo-beta-lactamase" evidence="11">
    <location>
        <begin position="214"/>
        <end position="408"/>
    </location>
</feature>
<name>A0A364V780_9CORY</name>
<gene>
    <name evidence="9" type="primary">rnj</name>
    <name evidence="12" type="ORF">DLJ54_03155</name>
</gene>
<keyword evidence="6" id="KW-0862">Zinc</keyword>
<feature type="compositionally biased region" description="Basic and acidic residues" evidence="10">
    <location>
        <begin position="109"/>
        <end position="120"/>
    </location>
</feature>
<comment type="similarity">
    <text evidence="9">Belongs to the metallo-beta-lactamase superfamily. RNA-metabolizing metallo-beta-lactamase-like family. Bacterial RNase J subfamily.</text>
</comment>
<dbReference type="GO" id="GO:0006364">
    <property type="term" value="P:rRNA processing"/>
    <property type="evidence" value="ECO:0007669"/>
    <property type="project" value="UniProtKB-UniRule"/>
</dbReference>
<dbReference type="PANTHER" id="PTHR43694">
    <property type="entry name" value="RIBONUCLEASE J"/>
    <property type="match status" value="1"/>
</dbReference>
<protein>
    <recommendedName>
        <fullName evidence="9">Ribonuclease J</fullName>
        <shortName evidence="9">RNase J</shortName>
        <ecNumber evidence="9">3.1.-.-</ecNumber>
    </recommendedName>
</protein>
<dbReference type="InterPro" id="IPR001279">
    <property type="entry name" value="Metallo-B-lactamas"/>
</dbReference>
<feature type="compositionally biased region" description="Basic residues" evidence="10">
    <location>
        <begin position="97"/>
        <end position="108"/>
    </location>
</feature>
<keyword evidence="2 9" id="KW-0540">Nuclease</keyword>
<evidence type="ECO:0000256" key="1">
    <source>
        <dbReference type="ARBA" id="ARBA00022490"/>
    </source>
</evidence>
<dbReference type="InterPro" id="IPR011108">
    <property type="entry name" value="RMMBL"/>
</dbReference>
<dbReference type="GO" id="GO:0004534">
    <property type="term" value="F:5'-3' RNA exonuclease activity"/>
    <property type="evidence" value="ECO:0007669"/>
    <property type="project" value="UniProtKB-UniRule"/>
</dbReference>
<evidence type="ECO:0000256" key="10">
    <source>
        <dbReference type="SAM" id="MobiDB-lite"/>
    </source>
</evidence>
<dbReference type="PROSITE" id="PS01292">
    <property type="entry name" value="UPF0036"/>
    <property type="match status" value="1"/>
</dbReference>
<dbReference type="AlphaFoldDB" id="A0A364V780"/>
<dbReference type="Pfam" id="PF07521">
    <property type="entry name" value="RMMBL"/>
    <property type="match status" value="1"/>
</dbReference>
<dbReference type="GO" id="GO:0003723">
    <property type="term" value="F:RNA binding"/>
    <property type="evidence" value="ECO:0007669"/>
    <property type="project" value="UniProtKB-UniRule"/>
</dbReference>
<feature type="compositionally biased region" description="Low complexity" evidence="10">
    <location>
        <begin position="36"/>
        <end position="81"/>
    </location>
</feature>